<keyword evidence="3" id="KW-0963">Cytoplasm</keyword>
<dbReference type="Pfam" id="PF12775">
    <property type="entry name" value="AAA_7"/>
    <property type="match status" value="1"/>
</dbReference>
<dbReference type="Gene3D" id="3.40.50.300">
    <property type="entry name" value="P-loop containing nucleotide triphosphate hydrolases"/>
    <property type="match status" value="2"/>
</dbReference>
<evidence type="ECO:0000256" key="2">
    <source>
        <dbReference type="ARBA" id="ARBA00008887"/>
    </source>
</evidence>
<protein>
    <recommendedName>
        <fullName evidence="13">AAA+ ATPase domain-containing protein</fullName>
    </recommendedName>
</protein>
<keyword evidence="10" id="KW-0505">Motor protein</keyword>
<dbReference type="InterPro" id="IPR043157">
    <property type="entry name" value="Dynein_AAA1S"/>
</dbReference>
<evidence type="ECO:0000256" key="7">
    <source>
        <dbReference type="ARBA" id="ARBA00023017"/>
    </source>
</evidence>
<dbReference type="GeneID" id="17256158"/>
<dbReference type="Gene3D" id="1.20.920.30">
    <property type="match status" value="1"/>
</dbReference>
<dbReference type="Pfam" id="PF12774">
    <property type="entry name" value="AAA_6"/>
    <property type="match status" value="1"/>
</dbReference>
<dbReference type="Pfam" id="PF17857">
    <property type="entry name" value="AAA_lid_1"/>
    <property type="match status" value="1"/>
</dbReference>
<accession>A0A0D3IFF3</accession>
<dbReference type="GO" id="GO:0005930">
    <property type="term" value="C:axoneme"/>
    <property type="evidence" value="ECO:0007669"/>
    <property type="project" value="UniProtKB-SubCell"/>
</dbReference>
<feature type="domain" description="AAA+ ATPase" evidence="13">
    <location>
        <begin position="448"/>
        <end position="593"/>
    </location>
</feature>
<keyword evidence="15" id="KW-1185">Reference proteome</keyword>
<reference evidence="15" key="1">
    <citation type="journal article" date="2013" name="Nature">
        <title>Pan genome of the phytoplankton Emiliania underpins its global distribution.</title>
        <authorList>
            <person name="Read B.A."/>
            <person name="Kegel J."/>
            <person name="Klute M.J."/>
            <person name="Kuo A."/>
            <person name="Lefebvre S.C."/>
            <person name="Maumus F."/>
            <person name="Mayer C."/>
            <person name="Miller J."/>
            <person name="Monier A."/>
            <person name="Salamov A."/>
            <person name="Young J."/>
            <person name="Aguilar M."/>
            <person name="Claverie J.M."/>
            <person name="Frickenhaus S."/>
            <person name="Gonzalez K."/>
            <person name="Herman E.K."/>
            <person name="Lin Y.C."/>
            <person name="Napier J."/>
            <person name="Ogata H."/>
            <person name="Sarno A.F."/>
            <person name="Shmutz J."/>
            <person name="Schroeder D."/>
            <person name="de Vargas C."/>
            <person name="Verret F."/>
            <person name="von Dassow P."/>
            <person name="Valentin K."/>
            <person name="Van de Peer Y."/>
            <person name="Wheeler G."/>
            <person name="Dacks J.B."/>
            <person name="Delwiche C.F."/>
            <person name="Dyhrman S.T."/>
            <person name="Glockner G."/>
            <person name="John U."/>
            <person name="Richards T."/>
            <person name="Worden A.Z."/>
            <person name="Zhang X."/>
            <person name="Grigoriev I.V."/>
            <person name="Allen A.E."/>
            <person name="Bidle K."/>
            <person name="Borodovsky M."/>
            <person name="Bowler C."/>
            <person name="Brownlee C."/>
            <person name="Cock J.M."/>
            <person name="Elias M."/>
            <person name="Gladyshev V.N."/>
            <person name="Groth M."/>
            <person name="Guda C."/>
            <person name="Hadaegh A."/>
            <person name="Iglesias-Rodriguez M.D."/>
            <person name="Jenkins J."/>
            <person name="Jones B.M."/>
            <person name="Lawson T."/>
            <person name="Leese F."/>
            <person name="Lindquist E."/>
            <person name="Lobanov A."/>
            <person name="Lomsadze A."/>
            <person name="Malik S.B."/>
            <person name="Marsh M.E."/>
            <person name="Mackinder L."/>
            <person name="Mock T."/>
            <person name="Mueller-Roeber B."/>
            <person name="Pagarete A."/>
            <person name="Parker M."/>
            <person name="Probert I."/>
            <person name="Quesneville H."/>
            <person name="Raines C."/>
            <person name="Rensing S.A."/>
            <person name="Riano-Pachon D.M."/>
            <person name="Richier S."/>
            <person name="Rokitta S."/>
            <person name="Shiraiwa Y."/>
            <person name="Soanes D.M."/>
            <person name="van der Giezen M."/>
            <person name="Wahlund T.M."/>
            <person name="Williams B."/>
            <person name="Wilson W."/>
            <person name="Wolfe G."/>
            <person name="Wurch L.L."/>
        </authorList>
    </citation>
    <scope>NUCLEOTIDE SEQUENCE</scope>
</reference>
<comment type="subcellular location">
    <subcellularLocation>
        <location evidence="1">Cytoplasm</location>
        <location evidence="1">Cytoskeleton</location>
        <location evidence="1">Cilium axoneme</location>
    </subcellularLocation>
</comment>
<dbReference type="AlphaFoldDB" id="A0A0D3IFF3"/>
<dbReference type="GO" id="GO:0005524">
    <property type="term" value="F:ATP binding"/>
    <property type="evidence" value="ECO:0007669"/>
    <property type="project" value="UniProtKB-KW"/>
</dbReference>
<dbReference type="Proteomes" id="UP000013827">
    <property type="component" value="Unassembled WGS sequence"/>
</dbReference>
<evidence type="ECO:0000256" key="5">
    <source>
        <dbReference type="ARBA" id="ARBA00022741"/>
    </source>
</evidence>
<dbReference type="InterPro" id="IPR035699">
    <property type="entry name" value="AAA_6"/>
</dbReference>
<keyword evidence="12" id="KW-0966">Cell projection</keyword>
<name>A0A0D3IFF3_EMIH1</name>
<evidence type="ECO:0000256" key="10">
    <source>
        <dbReference type="ARBA" id="ARBA00023175"/>
    </source>
</evidence>
<evidence type="ECO:0000256" key="3">
    <source>
        <dbReference type="ARBA" id="ARBA00022490"/>
    </source>
</evidence>
<dbReference type="InterPro" id="IPR003593">
    <property type="entry name" value="AAA+_ATPase"/>
</dbReference>
<dbReference type="FunFam" id="3.40.50.300:FF:001275">
    <property type="entry name" value="Dynein heavy chain, putative"/>
    <property type="match status" value="1"/>
</dbReference>
<keyword evidence="4" id="KW-0493">Microtubule</keyword>
<evidence type="ECO:0000256" key="1">
    <source>
        <dbReference type="ARBA" id="ARBA00004430"/>
    </source>
</evidence>
<dbReference type="PANTHER" id="PTHR45703">
    <property type="entry name" value="DYNEIN HEAVY CHAIN"/>
    <property type="match status" value="1"/>
</dbReference>
<dbReference type="GO" id="GO:0005874">
    <property type="term" value="C:microtubule"/>
    <property type="evidence" value="ECO:0007669"/>
    <property type="project" value="UniProtKB-KW"/>
</dbReference>
<evidence type="ECO:0000259" key="13">
    <source>
        <dbReference type="SMART" id="SM00382"/>
    </source>
</evidence>
<dbReference type="HOGENOM" id="CLU_000038_3_2_1"/>
<keyword evidence="7" id="KW-0243">Dynein</keyword>
<dbReference type="OMA" id="CEWARNI"/>
<dbReference type="STRING" id="2903.R1BJH5"/>
<keyword evidence="11" id="KW-0206">Cytoskeleton</keyword>
<proteinExistence type="inferred from homology"/>
<dbReference type="GO" id="GO:0045505">
    <property type="term" value="F:dynein intermediate chain binding"/>
    <property type="evidence" value="ECO:0007669"/>
    <property type="project" value="InterPro"/>
</dbReference>
<dbReference type="GO" id="GO:0030286">
    <property type="term" value="C:dynein complex"/>
    <property type="evidence" value="ECO:0007669"/>
    <property type="project" value="UniProtKB-KW"/>
</dbReference>
<comment type="similarity">
    <text evidence="2">Belongs to the dynein heavy chain family.</text>
</comment>
<dbReference type="SUPFAM" id="SSF52540">
    <property type="entry name" value="P-loop containing nucleoside triphosphate hydrolases"/>
    <property type="match status" value="3"/>
</dbReference>
<dbReference type="GO" id="GO:0007018">
    <property type="term" value="P:microtubule-based movement"/>
    <property type="evidence" value="ECO:0007669"/>
    <property type="project" value="InterPro"/>
</dbReference>
<evidence type="ECO:0000313" key="14">
    <source>
        <dbReference type="EnsemblProtists" id="EOD09988"/>
    </source>
</evidence>
<dbReference type="EnsemblProtists" id="EOD09988">
    <property type="protein sequence ID" value="EOD09988"/>
    <property type="gene ID" value="EMIHUDRAFT_67811"/>
</dbReference>
<keyword evidence="8" id="KW-0175">Coiled coil</keyword>
<dbReference type="InterPro" id="IPR041466">
    <property type="entry name" value="Dynein_AAA5_ext"/>
</dbReference>
<keyword evidence="6" id="KW-0067">ATP-binding</keyword>
<dbReference type="PANTHER" id="PTHR45703:SF8">
    <property type="entry name" value="DYNEINS HEAVY CHAIN"/>
    <property type="match status" value="1"/>
</dbReference>
<evidence type="ECO:0000256" key="6">
    <source>
        <dbReference type="ARBA" id="ARBA00022840"/>
    </source>
</evidence>
<evidence type="ECO:0000256" key="11">
    <source>
        <dbReference type="ARBA" id="ARBA00023212"/>
    </source>
</evidence>
<keyword evidence="5" id="KW-0547">Nucleotide-binding</keyword>
<evidence type="ECO:0000256" key="4">
    <source>
        <dbReference type="ARBA" id="ARBA00022701"/>
    </source>
</evidence>
<dbReference type="Pfam" id="PF17852">
    <property type="entry name" value="Dynein_AAA_lid"/>
    <property type="match status" value="1"/>
</dbReference>
<evidence type="ECO:0000313" key="15">
    <source>
        <dbReference type="Proteomes" id="UP000013827"/>
    </source>
</evidence>
<keyword evidence="9" id="KW-0969">Cilium</keyword>
<organism evidence="14 15">
    <name type="scientific">Emiliania huxleyi (strain CCMP1516)</name>
    <dbReference type="NCBI Taxonomy" id="280463"/>
    <lineage>
        <taxon>Eukaryota</taxon>
        <taxon>Haptista</taxon>
        <taxon>Haptophyta</taxon>
        <taxon>Prymnesiophyceae</taxon>
        <taxon>Isochrysidales</taxon>
        <taxon>Noelaerhabdaceae</taxon>
        <taxon>Emiliania</taxon>
    </lineage>
</organism>
<dbReference type="GO" id="GO:0051959">
    <property type="term" value="F:dynein light intermediate chain binding"/>
    <property type="evidence" value="ECO:0007669"/>
    <property type="project" value="InterPro"/>
</dbReference>
<reference evidence="14" key="2">
    <citation type="submission" date="2024-10" db="UniProtKB">
        <authorList>
            <consortium name="EnsemblProtists"/>
        </authorList>
    </citation>
    <scope>IDENTIFICATION</scope>
</reference>
<evidence type="ECO:0000256" key="9">
    <source>
        <dbReference type="ARBA" id="ARBA00023069"/>
    </source>
</evidence>
<dbReference type="InterPro" id="IPR041589">
    <property type="entry name" value="DNAH3_AAA_lid_1"/>
</dbReference>
<dbReference type="eggNOG" id="KOG3595">
    <property type="taxonomic scope" value="Eukaryota"/>
</dbReference>
<evidence type="ECO:0000256" key="12">
    <source>
        <dbReference type="ARBA" id="ARBA00023273"/>
    </source>
</evidence>
<dbReference type="Gene3D" id="1.10.8.710">
    <property type="match status" value="1"/>
</dbReference>
<dbReference type="SMART" id="SM00382">
    <property type="entry name" value="AAA"/>
    <property type="match status" value="1"/>
</dbReference>
<evidence type="ECO:0000256" key="8">
    <source>
        <dbReference type="ARBA" id="ARBA00023054"/>
    </source>
</evidence>
<sequence length="1077" mass="121945">MHYDWGLRAIKSVLVVAGTFLRAEPDQPEAGLLMRALRDFNLPKIVEDDMVVFMGLLKDLFADVFDAMPRKRNYEFEELIKTVAVEQKLQPSDYFVQNVVDTQDLLDIRHCIFIIGTSGNNKSSTWSTLAKVWTRGGERGKTIYRDINPKSITPNELYGFINLATREWKDGLLSYTMRDLATMPDTNPKWIILDGDLDANWIENMNSVMDDNRLLTLASNERIRLLGHMRMIFEIRDLAFASPATVTRAGILFISEAQQWKNYVQSWIDHYTEEEPFQVKAEAKAARKAKLEELFAKYCEAVLLELRMNYKHMLPNLLDFGLVQALCNLLDDLLVVENVGVAGAEHFEIYFVLACVWAFGGAMSITSGVDYRKKFSQYWKDTWKTVKFPHRGEVFDCFVDQTKHEFTPWTEIVPEIAFDSATTPMGQVTVPTSETVAISYWLDNLIKNKHGAMLVGGAGCGKTAIINGKLRLLPEEYSAELVNINYYTNANMFQKILEAPLEKKAGKNYGPPGNKKLIYFVDDLNMAALDAYNTASNISLMRQHVDYGHIYDLNKLQQKVLLNTQYLAAMNPTAGSFIVNPRLQRRFNTFAINFPSGECLNSIYSTFLLGHLSKFNEEVKELGKRIVQAGLMLHKRVSATFRKTASNFHYEFNIRHMAGVFQGLLNANPAQFGDPLKMGQLWLHESERIYGDRLVSKEDLKKYKELAAEQAKKFFKEMSPTTLMAEPLIFCHFAGGVGEKCYDRCPTFNDLSGLLNGALDEYNEQNAVMNLVLFEDAMRHVARISRIIESPGGHALLVGVGGSGKQSLARLATFVSGYSAFQVVITARYGVNDLKADLQVMYRKAGLKGEGISFIFTDQQIADERFLVFMNDLLSSGNIPGLFPAEDMDDIINGVRPAVKRAGLPDTRSSCWDYFIQQVVQNLHVILCFSPIGDPIKVRTRRFPALVNCVVIDWFQPWPEEALVSVSNRFLSDVDLGDDDVRLAVSNFMPYSFLAVNEKSEEYARVERRYNYTTPKSFLELIALFKSMLADRRKQTETAITRLSNGVLKLESTAKSVGQLEEDLKVKSVEVEEKKAA</sequence>
<dbReference type="PaxDb" id="2903-EOD09988"/>
<dbReference type="Gene3D" id="1.20.920.20">
    <property type="match status" value="1"/>
</dbReference>
<dbReference type="KEGG" id="ehx:EMIHUDRAFT_67811"/>
<dbReference type="InterPro" id="IPR027417">
    <property type="entry name" value="P-loop_NTPase"/>
</dbReference>
<dbReference type="Gene3D" id="1.10.472.130">
    <property type="match status" value="1"/>
</dbReference>
<dbReference type="FunFam" id="3.40.50.300:FF:002141">
    <property type="entry name" value="Dynein heavy chain"/>
    <property type="match status" value="1"/>
</dbReference>
<dbReference type="InterPro" id="IPR024317">
    <property type="entry name" value="Dynein_heavy_chain_D4_dom"/>
</dbReference>
<dbReference type="RefSeq" id="XP_005762417.1">
    <property type="nucleotide sequence ID" value="XM_005762360.1"/>
</dbReference>
<dbReference type="InterPro" id="IPR026983">
    <property type="entry name" value="DHC"/>
</dbReference>
<dbReference type="Pfam" id="PF12780">
    <property type="entry name" value="AAA_8"/>
    <property type="match status" value="1"/>
</dbReference>